<comment type="caution">
    <text evidence="2">The sequence shown here is derived from an EMBL/GenBank/DDBJ whole genome shotgun (WGS) entry which is preliminary data.</text>
</comment>
<name>A0A9Q1FS33_SYNKA</name>
<keyword evidence="3" id="KW-1185">Reference proteome</keyword>
<reference evidence="2" key="1">
    <citation type="journal article" date="2023" name="Science">
        <title>Genome structures resolve the early diversification of teleost fishes.</title>
        <authorList>
            <person name="Parey E."/>
            <person name="Louis A."/>
            <person name="Montfort J."/>
            <person name="Bouchez O."/>
            <person name="Roques C."/>
            <person name="Iampietro C."/>
            <person name="Lluch J."/>
            <person name="Castinel A."/>
            <person name="Donnadieu C."/>
            <person name="Desvignes T."/>
            <person name="Floi Bucao C."/>
            <person name="Jouanno E."/>
            <person name="Wen M."/>
            <person name="Mejri S."/>
            <person name="Dirks R."/>
            <person name="Jansen H."/>
            <person name="Henkel C."/>
            <person name="Chen W.J."/>
            <person name="Zahm M."/>
            <person name="Cabau C."/>
            <person name="Klopp C."/>
            <person name="Thompson A.W."/>
            <person name="Robinson-Rechavi M."/>
            <person name="Braasch I."/>
            <person name="Lecointre G."/>
            <person name="Bobe J."/>
            <person name="Postlethwait J.H."/>
            <person name="Berthelot C."/>
            <person name="Roest Crollius H."/>
            <person name="Guiguen Y."/>
        </authorList>
    </citation>
    <scope>NUCLEOTIDE SEQUENCE</scope>
    <source>
        <strain evidence="2">WJC10195</strain>
    </source>
</reference>
<evidence type="ECO:0000313" key="2">
    <source>
        <dbReference type="EMBL" id="KAJ8365083.1"/>
    </source>
</evidence>
<feature type="region of interest" description="Disordered" evidence="1">
    <location>
        <begin position="1"/>
        <end position="25"/>
    </location>
</feature>
<evidence type="ECO:0000313" key="3">
    <source>
        <dbReference type="Proteomes" id="UP001152622"/>
    </source>
</evidence>
<dbReference type="AlphaFoldDB" id="A0A9Q1FS33"/>
<proteinExistence type="predicted"/>
<sequence length="86" mass="9504">MDRTRATTGEVKTEQAGPGCYRGEGLMEGGGTEWRAPSAYVARTARHSLSQRRVSMVIIAVPTVNRIPAARERAPNGEERWKSSWC</sequence>
<organism evidence="2 3">
    <name type="scientific">Synaphobranchus kaupii</name>
    <name type="common">Kaup's arrowtooth eel</name>
    <dbReference type="NCBI Taxonomy" id="118154"/>
    <lineage>
        <taxon>Eukaryota</taxon>
        <taxon>Metazoa</taxon>
        <taxon>Chordata</taxon>
        <taxon>Craniata</taxon>
        <taxon>Vertebrata</taxon>
        <taxon>Euteleostomi</taxon>
        <taxon>Actinopterygii</taxon>
        <taxon>Neopterygii</taxon>
        <taxon>Teleostei</taxon>
        <taxon>Anguilliformes</taxon>
        <taxon>Synaphobranchidae</taxon>
        <taxon>Synaphobranchus</taxon>
    </lineage>
</organism>
<accession>A0A9Q1FS33</accession>
<gene>
    <name evidence="2" type="ORF">SKAU_G00139140</name>
</gene>
<protein>
    <submittedName>
        <fullName evidence="2">Uncharacterized protein</fullName>
    </submittedName>
</protein>
<dbReference type="Proteomes" id="UP001152622">
    <property type="component" value="Chromosome 4"/>
</dbReference>
<evidence type="ECO:0000256" key="1">
    <source>
        <dbReference type="SAM" id="MobiDB-lite"/>
    </source>
</evidence>
<dbReference type="EMBL" id="JAINUF010000004">
    <property type="protein sequence ID" value="KAJ8365083.1"/>
    <property type="molecule type" value="Genomic_DNA"/>
</dbReference>